<accession>A0A369JEM3</accession>
<protein>
    <submittedName>
        <fullName evidence="2">Uncharacterized protein</fullName>
    </submittedName>
</protein>
<dbReference type="Proteomes" id="UP000076154">
    <property type="component" value="Unassembled WGS sequence"/>
</dbReference>
<comment type="caution">
    <text evidence="2">The sequence shown here is derived from an EMBL/GenBank/DDBJ whole genome shotgun (WGS) entry which is preliminary data.</text>
</comment>
<dbReference type="OrthoDB" id="2977496at2759"/>
<name>A0A369JEM3_HYPMA</name>
<proteinExistence type="predicted"/>
<feature type="transmembrane region" description="Helical" evidence="1">
    <location>
        <begin position="147"/>
        <end position="167"/>
    </location>
</feature>
<evidence type="ECO:0000313" key="3">
    <source>
        <dbReference type="Proteomes" id="UP000076154"/>
    </source>
</evidence>
<keyword evidence="3" id="KW-1185">Reference proteome</keyword>
<evidence type="ECO:0000313" key="2">
    <source>
        <dbReference type="EMBL" id="RDB20609.1"/>
    </source>
</evidence>
<dbReference type="InParanoid" id="A0A369JEM3"/>
<dbReference type="EMBL" id="LUEZ02000058">
    <property type="protein sequence ID" value="RDB20609.1"/>
    <property type="molecule type" value="Genomic_DNA"/>
</dbReference>
<gene>
    <name evidence="2" type="ORF">Hypma_012267</name>
</gene>
<sequence>MSSTESDAQSNVLPGSIFRREVERDIALRPADHPAWRADLSFTHETSVASFSMDSQDTTCSAEYIDILCLTIHVTQWLYLHLIFPNSQCEIIYQIFERPSEWPVNAYFAVQTLLTTHPHCIVHLVAFSILFGPIAALLPLLSLHELLISMVFYLSLMVHGLLPGKVIDFWHTGYRGRDWYLARLTMALSGTTDSRYRLLRATLQDIRESLCHSVDAAGATCNTLTTKYWRLVAVRLCAFAVGGPALYKIWNEKNGGSS</sequence>
<feature type="transmembrane region" description="Helical" evidence="1">
    <location>
        <begin position="121"/>
        <end position="141"/>
    </location>
</feature>
<keyword evidence="1" id="KW-0812">Transmembrane</keyword>
<keyword evidence="1" id="KW-1133">Transmembrane helix</keyword>
<keyword evidence="1" id="KW-0472">Membrane</keyword>
<dbReference type="AlphaFoldDB" id="A0A369JEM3"/>
<evidence type="ECO:0000256" key="1">
    <source>
        <dbReference type="SAM" id="Phobius"/>
    </source>
</evidence>
<organism evidence="2 3">
    <name type="scientific">Hypsizygus marmoreus</name>
    <name type="common">White beech mushroom</name>
    <name type="synonym">Agaricus marmoreus</name>
    <dbReference type="NCBI Taxonomy" id="39966"/>
    <lineage>
        <taxon>Eukaryota</taxon>
        <taxon>Fungi</taxon>
        <taxon>Dikarya</taxon>
        <taxon>Basidiomycota</taxon>
        <taxon>Agaricomycotina</taxon>
        <taxon>Agaricomycetes</taxon>
        <taxon>Agaricomycetidae</taxon>
        <taxon>Agaricales</taxon>
        <taxon>Tricholomatineae</taxon>
        <taxon>Lyophyllaceae</taxon>
        <taxon>Hypsizygus</taxon>
    </lineage>
</organism>
<reference evidence="2" key="1">
    <citation type="submission" date="2018-04" db="EMBL/GenBank/DDBJ databases">
        <title>Whole genome sequencing of Hypsizygus marmoreus.</title>
        <authorList>
            <person name="Choi I.-G."/>
            <person name="Min B."/>
            <person name="Kim J.-G."/>
            <person name="Kim S."/>
            <person name="Oh Y.-L."/>
            <person name="Kong W.-S."/>
            <person name="Park H."/>
            <person name="Jeong J."/>
            <person name="Song E.-S."/>
        </authorList>
    </citation>
    <scope>NUCLEOTIDE SEQUENCE [LARGE SCALE GENOMIC DNA]</scope>
    <source>
        <strain evidence="2">51987-8</strain>
    </source>
</reference>